<keyword evidence="1" id="KW-1133">Transmembrane helix</keyword>
<keyword evidence="2" id="KW-1185">Reference proteome</keyword>
<name>A0A6P8X062_DROAB</name>
<feature type="transmembrane region" description="Helical" evidence="1">
    <location>
        <begin position="44"/>
        <end position="67"/>
    </location>
</feature>
<dbReference type="RefSeq" id="XP_034109461.1">
    <property type="nucleotide sequence ID" value="XM_034253570.2"/>
</dbReference>
<reference evidence="3" key="1">
    <citation type="submission" date="2025-08" db="UniProtKB">
        <authorList>
            <consortium name="RefSeq"/>
        </authorList>
    </citation>
    <scope>IDENTIFICATION</scope>
    <source>
        <strain evidence="3">15112-1751.03</strain>
        <tissue evidence="3">Whole Adult</tissue>
    </source>
</reference>
<dbReference type="PROSITE" id="PS51257">
    <property type="entry name" value="PROKAR_LIPOPROTEIN"/>
    <property type="match status" value="1"/>
</dbReference>
<evidence type="ECO:0000256" key="1">
    <source>
        <dbReference type="SAM" id="Phobius"/>
    </source>
</evidence>
<gene>
    <name evidence="3" type="primary">LOC117571428</name>
</gene>
<organism evidence="2 3">
    <name type="scientific">Drosophila albomicans</name>
    <name type="common">Fruit fly</name>
    <dbReference type="NCBI Taxonomy" id="7291"/>
    <lineage>
        <taxon>Eukaryota</taxon>
        <taxon>Metazoa</taxon>
        <taxon>Ecdysozoa</taxon>
        <taxon>Arthropoda</taxon>
        <taxon>Hexapoda</taxon>
        <taxon>Insecta</taxon>
        <taxon>Pterygota</taxon>
        <taxon>Neoptera</taxon>
        <taxon>Endopterygota</taxon>
        <taxon>Diptera</taxon>
        <taxon>Brachycera</taxon>
        <taxon>Muscomorpha</taxon>
        <taxon>Ephydroidea</taxon>
        <taxon>Drosophilidae</taxon>
        <taxon>Drosophila</taxon>
    </lineage>
</organism>
<feature type="transmembrane region" description="Helical" evidence="1">
    <location>
        <begin position="73"/>
        <end position="95"/>
    </location>
</feature>
<sequence length="123" mass="13909">MCFLGCKTLKINSLISAVFLMGCNIVETGVGIEHLRRAVKGASFLITSIMLNLYTVSVIALGMYGVIITNLKILRIFMVTLVVYFLGKLFLSVIVDHLEQQEYKQILTPFYTIDAIFCRCKKY</sequence>
<evidence type="ECO:0000313" key="3">
    <source>
        <dbReference type="RefSeq" id="XP_034109461.1"/>
    </source>
</evidence>
<keyword evidence="1" id="KW-0812">Transmembrane</keyword>
<proteinExistence type="predicted"/>
<dbReference type="GeneID" id="117571428"/>
<protein>
    <submittedName>
        <fullName evidence="3">Uncharacterized protein LOC117571428 isoform X2</fullName>
    </submittedName>
</protein>
<dbReference type="AlphaFoldDB" id="A0A6P8X062"/>
<feature type="transmembrane region" description="Helical" evidence="1">
    <location>
        <begin position="14"/>
        <end position="32"/>
    </location>
</feature>
<dbReference type="Proteomes" id="UP000515160">
    <property type="component" value="Chromosome 3"/>
</dbReference>
<evidence type="ECO:0000313" key="2">
    <source>
        <dbReference type="Proteomes" id="UP000515160"/>
    </source>
</evidence>
<accession>A0A6P8X062</accession>
<keyword evidence="1" id="KW-0472">Membrane</keyword>
<dbReference type="OrthoDB" id="10419891at2759"/>